<keyword evidence="5" id="KW-0496">Mitochondrion</keyword>
<dbReference type="GO" id="GO:0005783">
    <property type="term" value="C:endoplasmic reticulum"/>
    <property type="evidence" value="ECO:0007669"/>
    <property type="project" value="UniProtKB-SubCell"/>
</dbReference>
<dbReference type="AlphaFoldDB" id="A0AAV9N7J8"/>
<dbReference type="InterPro" id="IPR029058">
    <property type="entry name" value="AB_hydrolase_fold"/>
</dbReference>
<keyword evidence="9" id="KW-1185">Reference proteome</keyword>
<evidence type="ECO:0000256" key="2">
    <source>
        <dbReference type="ARBA" id="ARBA00004240"/>
    </source>
</evidence>
<name>A0AAV9N7J8_9EURO</name>
<feature type="region of interest" description="Disordered" evidence="7">
    <location>
        <begin position="376"/>
        <end position="424"/>
    </location>
</feature>
<accession>A0AAV9N7J8</accession>
<evidence type="ECO:0000256" key="7">
    <source>
        <dbReference type="SAM" id="MobiDB-lite"/>
    </source>
</evidence>
<protein>
    <recommendedName>
        <fullName evidence="10">DUF676 domain-containing protein</fullName>
    </recommendedName>
</protein>
<feature type="region of interest" description="Disordered" evidence="7">
    <location>
        <begin position="227"/>
        <end position="330"/>
    </location>
</feature>
<evidence type="ECO:0000256" key="1">
    <source>
        <dbReference type="ARBA" id="ARBA00004173"/>
    </source>
</evidence>
<proteinExistence type="predicted"/>
<feature type="compositionally biased region" description="Polar residues" evidence="7">
    <location>
        <begin position="275"/>
        <end position="284"/>
    </location>
</feature>
<dbReference type="GeneID" id="89971230"/>
<evidence type="ECO:0000313" key="9">
    <source>
        <dbReference type="Proteomes" id="UP001358417"/>
    </source>
</evidence>
<keyword evidence="6" id="KW-0472">Membrane</keyword>
<organism evidence="8 9">
    <name type="scientific">Exophiala bonariae</name>
    <dbReference type="NCBI Taxonomy" id="1690606"/>
    <lineage>
        <taxon>Eukaryota</taxon>
        <taxon>Fungi</taxon>
        <taxon>Dikarya</taxon>
        <taxon>Ascomycota</taxon>
        <taxon>Pezizomycotina</taxon>
        <taxon>Eurotiomycetes</taxon>
        <taxon>Chaetothyriomycetidae</taxon>
        <taxon>Chaetothyriales</taxon>
        <taxon>Herpotrichiellaceae</taxon>
        <taxon>Exophiala</taxon>
    </lineage>
</organism>
<dbReference type="EMBL" id="JAVRRD010000015">
    <property type="protein sequence ID" value="KAK5051384.1"/>
    <property type="molecule type" value="Genomic_DNA"/>
</dbReference>
<sequence>MAPSGPIIWSEGQDRIQADVIFLHGLRGHAEKTWSKGDTCWPRDLLPKDLPHARIVSWGYDSSVLKPIKASSQASIFSHAENLLHDISRIRDSWEAEIRPIIFVGHSLGGLVIKEALIRASEYRSNGQHDDLGAIFSCTKGVVFLGTPHRGSGKASIGEIVSNIAKLGLQRPNDKLIEVLAEDSQVLERQMKSFTSLSSALSIACVAEELPTGIGMIVPAASATLQGHSELDRPESDSDSTPQERRASPPHLNRQTRAEILKNTHLAISTKPKEQSATPTSKQTGAPAAQEPMAKPHWRDTGVVQDTEDESDHCGNHITLEGQRRSRPDLEHRPILSNLEQGFRSDDHSIDPLTLSGQVQVAGETIQDYQPDIAQGRDSHISCDSASDFDSEAADDDETDDDDDDDTDDDAEIENVDIDDMLGRPEDFPAFKVLLNSTDENPLPVPEDLQTTPSQKSLTDASKLIAQLMLERCSDPAICNEPLSDILNEIGSEAIAREASNVFDQRLLHNDFWSIEDMILILPDVLISQIPSKAAGLYMLYSIGPSEKVHAYVGRSRGLRKRLQGHIRKIKALRIAKESDCLPKTNSSTFQSCHRHFARIGGQVRIKILGLVDRNKPVAYDCCLESIAMLFFKTLPTTDTARRPRNRALQDLYDSIWTGLDLHKRFNNHEPLNRSFPPLELASSKPPFEQLFGPCVGCGMSNSYPGNVKFLRNPNDPSQEVCDACYRRARKNKPFRTNADMRKAEEKEIAFLSRPLPKVGSPCENPACGLDRGTRTLRINSSEIGALYVCTLCSAYWGMFKVLRSIETVRGGHKLDGRPQPEDRACENPNCDTIVAKSGTQHFATMHSHTTEDEVGLWICYRCWYYHKRTGKLPEKPKKLERPDFCDHCQTAIKESKSESKYIFERQQWLCYIYWMSYEATGEPIGQLYPILTGDPDQVLSCGVCGQSESGWKGLTTSKPSAVRRRQRYIWAPSIQQFVCNYQRTNVGRGRGFRNSDARDCSFTPTPMDEVSSS</sequence>
<comment type="caution">
    <text evidence="8">The sequence shown here is derived from an EMBL/GenBank/DDBJ whole genome shotgun (WGS) entry which is preliminary data.</text>
</comment>
<evidence type="ECO:0008006" key="10">
    <source>
        <dbReference type="Google" id="ProtNLM"/>
    </source>
</evidence>
<evidence type="ECO:0000256" key="5">
    <source>
        <dbReference type="ARBA" id="ARBA00023128"/>
    </source>
</evidence>
<feature type="compositionally biased region" description="Acidic residues" evidence="7">
    <location>
        <begin position="387"/>
        <end position="420"/>
    </location>
</feature>
<dbReference type="GO" id="GO:0005739">
    <property type="term" value="C:mitochondrion"/>
    <property type="evidence" value="ECO:0007669"/>
    <property type="project" value="UniProtKB-SubCell"/>
</dbReference>
<dbReference type="RefSeq" id="XP_064705611.1">
    <property type="nucleotide sequence ID" value="XM_064846631.1"/>
</dbReference>
<dbReference type="PANTHER" id="PTHR48182">
    <property type="entry name" value="PROTEIN SERAC1"/>
    <property type="match status" value="1"/>
</dbReference>
<keyword evidence="4" id="KW-0256">Endoplasmic reticulum</keyword>
<evidence type="ECO:0000256" key="3">
    <source>
        <dbReference type="ARBA" id="ARBA00004370"/>
    </source>
</evidence>
<evidence type="ECO:0000256" key="4">
    <source>
        <dbReference type="ARBA" id="ARBA00022824"/>
    </source>
</evidence>
<feature type="compositionally biased region" description="Basic and acidic residues" evidence="7">
    <location>
        <begin position="229"/>
        <end position="247"/>
    </location>
</feature>
<gene>
    <name evidence="8" type="ORF">LTR84_003036</name>
</gene>
<evidence type="ECO:0000313" key="8">
    <source>
        <dbReference type="EMBL" id="KAK5051384.1"/>
    </source>
</evidence>
<dbReference type="GO" id="GO:0016020">
    <property type="term" value="C:membrane"/>
    <property type="evidence" value="ECO:0007669"/>
    <property type="project" value="UniProtKB-SubCell"/>
</dbReference>
<dbReference type="SUPFAM" id="SSF53474">
    <property type="entry name" value="alpha/beta-Hydrolases"/>
    <property type="match status" value="1"/>
</dbReference>
<dbReference type="PANTHER" id="PTHR48182:SF2">
    <property type="entry name" value="PROTEIN SERAC1"/>
    <property type="match status" value="1"/>
</dbReference>
<reference evidence="8 9" key="1">
    <citation type="submission" date="2023-08" db="EMBL/GenBank/DDBJ databases">
        <title>Black Yeasts Isolated from many extreme environments.</title>
        <authorList>
            <person name="Coleine C."/>
            <person name="Stajich J.E."/>
            <person name="Selbmann L."/>
        </authorList>
    </citation>
    <scope>NUCLEOTIDE SEQUENCE [LARGE SCALE GENOMIC DNA]</scope>
    <source>
        <strain evidence="8 9">CCFEE 5792</strain>
    </source>
</reference>
<dbReference type="Proteomes" id="UP001358417">
    <property type="component" value="Unassembled WGS sequence"/>
</dbReference>
<dbReference type="Gene3D" id="3.40.50.1820">
    <property type="entry name" value="alpha/beta hydrolase"/>
    <property type="match status" value="1"/>
</dbReference>
<evidence type="ECO:0000256" key="6">
    <source>
        <dbReference type="ARBA" id="ARBA00023136"/>
    </source>
</evidence>
<dbReference type="InterPro" id="IPR052374">
    <property type="entry name" value="SERAC1"/>
</dbReference>
<comment type="subcellular location">
    <subcellularLocation>
        <location evidence="2">Endoplasmic reticulum</location>
    </subcellularLocation>
    <subcellularLocation>
        <location evidence="3">Membrane</location>
    </subcellularLocation>
    <subcellularLocation>
        <location evidence="1">Mitochondrion</location>
    </subcellularLocation>
</comment>